<accession>A0AAV4DGL5</accession>
<evidence type="ECO:0000313" key="2">
    <source>
        <dbReference type="EMBL" id="GFO43006.1"/>
    </source>
</evidence>
<dbReference type="AlphaFoldDB" id="A0AAV4DGL5"/>
<dbReference type="Gene3D" id="3.30.70.270">
    <property type="match status" value="1"/>
</dbReference>
<name>A0AAV4DGL5_9GAST</name>
<keyword evidence="1" id="KW-1133">Transmembrane helix</keyword>
<keyword evidence="1" id="KW-0812">Transmembrane</keyword>
<dbReference type="InterPro" id="IPR043128">
    <property type="entry name" value="Rev_trsase/Diguanyl_cyclase"/>
</dbReference>
<protein>
    <submittedName>
        <fullName evidence="2">Retrovirus-related pol polyprotein from transposon opus</fullName>
    </submittedName>
</protein>
<organism evidence="2 3">
    <name type="scientific">Plakobranchus ocellatus</name>
    <dbReference type="NCBI Taxonomy" id="259542"/>
    <lineage>
        <taxon>Eukaryota</taxon>
        <taxon>Metazoa</taxon>
        <taxon>Spiralia</taxon>
        <taxon>Lophotrochozoa</taxon>
        <taxon>Mollusca</taxon>
        <taxon>Gastropoda</taxon>
        <taxon>Heterobranchia</taxon>
        <taxon>Euthyneura</taxon>
        <taxon>Panpulmonata</taxon>
        <taxon>Sacoglossa</taxon>
        <taxon>Placobranchoidea</taxon>
        <taxon>Plakobranchidae</taxon>
        <taxon>Plakobranchus</taxon>
    </lineage>
</organism>
<proteinExistence type="predicted"/>
<keyword evidence="1" id="KW-0472">Membrane</keyword>
<dbReference type="PANTHER" id="PTHR24559:SF436">
    <property type="entry name" value="RNA-DIRECTED DNA POLYMERASE HOMOLOG"/>
    <property type="match status" value="1"/>
</dbReference>
<dbReference type="InterPro" id="IPR043502">
    <property type="entry name" value="DNA/RNA_pol_sf"/>
</dbReference>
<dbReference type="Proteomes" id="UP000735302">
    <property type="component" value="Unassembled WGS sequence"/>
</dbReference>
<dbReference type="EMBL" id="BLXT01007853">
    <property type="protein sequence ID" value="GFO43006.1"/>
    <property type="molecule type" value="Genomic_DNA"/>
</dbReference>
<dbReference type="PANTHER" id="PTHR24559">
    <property type="entry name" value="TRANSPOSON TY3-I GAG-POL POLYPROTEIN"/>
    <property type="match status" value="1"/>
</dbReference>
<dbReference type="InterPro" id="IPR053134">
    <property type="entry name" value="RNA-dir_DNA_polymerase"/>
</dbReference>
<feature type="transmembrane region" description="Helical" evidence="1">
    <location>
        <begin position="91"/>
        <end position="112"/>
    </location>
</feature>
<dbReference type="SUPFAM" id="SSF56672">
    <property type="entry name" value="DNA/RNA polymerases"/>
    <property type="match status" value="1"/>
</dbReference>
<reference evidence="2 3" key="1">
    <citation type="journal article" date="2021" name="Elife">
        <title>Chloroplast acquisition without the gene transfer in kleptoplastic sea slugs, Plakobranchus ocellatus.</title>
        <authorList>
            <person name="Maeda T."/>
            <person name="Takahashi S."/>
            <person name="Yoshida T."/>
            <person name="Shimamura S."/>
            <person name="Takaki Y."/>
            <person name="Nagai Y."/>
            <person name="Toyoda A."/>
            <person name="Suzuki Y."/>
            <person name="Arimoto A."/>
            <person name="Ishii H."/>
            <person name="Satoh N."/>
            <person name="Nishiyama T."/>
            <person name="Hasebe M."/>
            <person name="Maruyama T."/>
            <person name="Minagawa J."/>
            <person name="Obokata J."/>
            <person name="Shigenobu S."/>
        </authorList>
    </citation>
    <scope>NUCLEOTIDE SEQUENCE [LARGE SCALE GENOMIC DNA]</scope>
</reference>
<dbReference type="Gene3D" id="3.10.10.10">
    <property type="entry name" value="HIV Type 1 Reverse Transcriptase, subunit A, domain 1"/>
    <property type="match status" value="1"/>
</dbReference>
<evidence type="ECO:0000256" key="1">
    <source>
        <dbReference type="SAM" id="Phobius"/>
    </source>
</evidence>
<comment type="caution">
    <text evidence="2">The sequence shown here is derived from an EMBL/GenBank/DDBJ whole genome shotgun (WGS) entry which is preliminary data.</text>
</comment>
<evidence type="ECO:0000313" key="3">
    <source>
        <dbReference type="Proteomes" id="UP000735302"/>
    </source>
</evidence>
<keyword evidence="3" id="KW-1185">Reference proteome</keyword>
<gene>
    <name evidence="2" type="ORF">PoB_006951100</name>
</gene>
<sequence length="135" mass="15598">MFDSHLIITPADVFQGMENDRYFSKIDLSKGYWQILVYEEDVPKTTFVTMDCRYEFMRMPFVMMNSGATLIRAAKILVRGIDREVDYVDHLLVHTSIFFSICFVGVAVTVLGNHEEVRFALSSQLYLIISEVVQI</sequence>